<evidence type="ECO:0000313" key="8">
    <source>
        <dbReference type="EMBL" id="MFC1419492.1"/>
    </source>
</evidence>
<keyword evidence="5 7" id="KW-0472">Membrane</keyword>
<dbReference type="RefSeq" id="WP_380538855.1">
    <property type="nucleotide sequence ID" value="NZ_JBHFAB010000018.1"/>
</dbReference>
<keyword evidence="3 7" id="KW-0812">Transmembrane</keyword>
<dbReference type="Pfam" id="PF09678">
    <property type="entry name" value="Caa3_CtaG"/>
    <property type="match status" value="1"/>
</dbReference>
<feature type="transmembrane region" description="Helical" evidence="7">
    <location>
        <begin position="93"/>
        <end position="116"/>
    </location>
</feature>
<feature type="transmembrane region" description="Helical" evidence="7">
    <location>
        <begin position="137"/>
        <end position="155"/>
    </location>
</feature>
<dbReference type="InterPro" id="IPR019108">
    <property type="entry name" value="Caa3_assmbl_CtaG-rel"/>
</dbReference>
<comment type="caution">
    <text evidence="8">The sequence shown here is derived from an EMBL/GenBank/DDBJ whole genome shotgun (WGS) entry which is preliminary data.</text>
</comment>
<feature type="transmembrane region" description="Helical" evidence="7">
    <location>
        <begin position="207"/>
        <end position="233"/>
    </location>
</feature>
<sequence>MEMHLAAAYSGPPAWTFGRAFSSWQLEPVVLALAVLGTVGYLYGVHRLHRSGTAWSFGRGFAFVLGMALWVFTTCAGLGVYEKVLFTDRAVQSVLLLMVVPLLLAMGAPVTVLVEAAPEARRERLRAALRGRAAQALMFPLVSTVLLIVPPWLFYFSPWYRLSLTTGGWNTAFHVGFVLFGLAYFWPRLQIDPVAKHYHPLLGVTITVAEVIFDAALGFVLVFGSTLLVPHYWEALGRPWGMSPRTDQSWGGAVLWGLGDIAGVPFLVALIIRVIREERVRTVAVDLELDQQEREQHEQKEREQQPSVPAAAASPAPEEGLRPWWLDDPSLAHRYGGGER</sequence>
<evidence type="ECO:0000256" key="7">
    <source>
        <dbReference type="SAM" id="Phobius"/>
    </source>
</evidence>
<evidence type="ECO:0000256" key="5">
    <source>
        <dbReference type="ARBA" id="ARBA00023136"/>
    </source>
</evidence>
<keyword evidence="2" id="KW-1003">Cell membrane</keyword>
<comment type="subcellular location">
    <subcellularLocation>
        <location evidence="1">Cell membrane</location>
        <topology evidence="1">Multi-pass membrane protein</topology>
    </subcellularLocation>
</comment>
<feature type="transmembrane region" description="Helical" evidence="7">
    <location>
        <begin position="167"/>
        <end position="186"/>
    </location>
</feature>
<feature type="compositionally biased region" description="Low complexity" evidence="6">
    <location>
        <begin position="305"/>
        <end position="317"/>
    </location>
</feature>
<gene>
    <name evidence="8" type="ORF">ACEZDE_23070</name>
</gene>
<feature type="region of interest" description="Disordered" evidence="6">
    <location>
        <begin position="292"/>
        <end position="340"/>
    </location>
</feature>
<evidence type="ECO:0000256" key="3">
    <source>
        <dbReference type="ARBA" id="ARBA00022692"/>
    </source>
</evidence>
<feature type="compositionally biased region" description="Basic and acidic residues" evidence="6">
    <location>
        <begin position="292"/>
        <end position="304"/>
    </location>
</feature>
<accession>A0ABV6W0I8</accession>
<evidence type="ECO:0000256" key="6">
    <source>
        <dbReference type="SAM" id="MobiDB-lite"/>
    </source>
</evidence>
<dbReference type="Proteomes" id="UP001592531">
    <property type="component" value="Unassembled WGS sequence"/>
</dbReference>
<reference evidence="8 9" key="1">
    <citation type="submission" date="2024-09" db="EMBL/GenBank/DDBJ databases">
        <authorList>
            <person name="Lee S.D."/>
        </authorList>
    </citation>
    <scope>NUCLEOTIDE SEQUENCE [LARGE SCALE GENOMIC DNA]</scope>
    <source>
        <strain evidence="8 9">N8-3</strain>
    </source>
</reference>
<keyword evidence="9" id="KW-1185">Reference proteome</keyword>
<organism evidence="8 9">
    <name type="scientific">Streptacidiphilus cavernicola</name>
    <dbReference type="NCBI Taxonomy" id="3342716"/>
    <lineage>
        <taxon>Bacteria</taxon>
        <taxon>Bacillati</taxon>
        <taxon>Actinomycetota</taxon>
        <taxon>Actinomycetes</taxon>
        <taxon>Kitasatosporales</taxon>
        <taxon>Streptomycetaceae</taxon>
        <taxon>Streptacidiphilus</taxon>
    </lineage>
</organism>
<evidence type="ECO:0000256" key="2">
    <source>
        <dbReference type="ARBA" id="ARBA00022475"/>
    </source>
</evidence>
<keyword evidence="4 7" id="KW-1133">Transmembrane helix</keyword>
<evidence type="ECO:0000313" key="9">
    <source>
        <dbReference type="Proteomes" id="UP001592531"/>
    </source>
</evidence>
<proteinExistence type="predicted"/>
<evidence type="ECO:0000256" key="1">
    <source>
        <dbReference type="ARBA" id="ARBA00004651"/>
    </source>
</evidence>
<feature type="transmembrane region" description="Helical" evidence="7">
    <location>
        <begin position="29"/>
        <end position="48"/>
    </location>
</feature>
<feature type="transmembrane region" description="Helical" evidence="7">
    <location>
        <begin position="253"/>
        <end position="272"/>
    </location>
</feature>
<dbReference type="EMBL" id="JBHFAB010000018">
    <property type="protein sequence ID" value="MFC1419492.1"/>
    <property type="molecule type" value="Genomic_DNA"/>
</dbReference>
<evidence type="ECO:0000256" key="4">
    <source>
        <dbReference type="ARBA" id="ARBA00022989"/>
    </source>
</evidence>
<feature type="transmembrane region" description="Helical" evidence="7">
    <location>
        <begin position="60"/>
        <end position="81"/>
    </location>
</feature>
<name>A0ABV6W0I8_9ACTN</name>
<protein>
    <submittedName>
        <fullName evidence="8">Cytochrome c oxidase assembly protein</fullName>
    </submittedName>
</protein>